<dbReference type="InterPro" id="IPR011249">
    <property type="entry name" value="Metalloenz_LuxS/M16"/>
</dbReference>
<organism evidence="4 5">
    <name type="scientific">Streptomyces sviceus (strain ATCC 29083 / DSM 924 / JCM 4929 / NBRC 13980 / NCIMB 11184 / NRRL 5439 / UC 5370)</name>
    <dbReference type="NCBI Taxonomy" id="463191"/>
    <lineage>
        <taxon>Bacteria</taxon>
        <taxon>Bacillati</taxon>
        <taxon>Actinomycetota</taxon>
        <taxon>Actinomycetes</taxon>
        <taxon>Kitasatosporales</taxon>
        <taxon>Streptomycetaceae</taxon>
        <taxon>Streptomyces</taxon>
    </lineage>
</organism>
<keyword evidence="2" id="KW-0812">Transmembrane</keyword>
<evidence type="ECO:0000313" key="5">
    <source>
        <dbReference type="Proteomes" id="UP000002785"/>
    </source>
</evidence>
<dbReference type="eggNOG" id="COG0612">
    <property type="taxonomic scope" value="Bacteria"/>
</dbReference>
<name>B5HPX6_STRX2</name>
<accession>B5HPX6</accession>
<keyword evidence="5" id="KW-1185">Reference proteome</keyword>
<proteinExistence type="predicted"/>
<keyword evidence="2" id="KW-0472">Membrane</keyword>
<feature type="compositionally biased region" description="Basic and acidic residues" evidence="1">
    <location>
        <begin position="496"/>
        <end position="509"/>
    </location>
</feature>
<gene>
    <name evidence="4" type="ORF">SSEG_01461</name>
</gene>
<dbReference type="AlphaFoldDB" id="B5HPX6"/>
<dbReference type="EMBL" id="CM000951">
    <property type="protein sequence ID" value="EDY54881.1"/>
    <property type="molecule type" value="Genomic_DNA"/>
</dbReference>
<protein>
    <submittedName>
        <fullName evidence="4">Peptidase M16 domain-containing protein</fullName>
    </submittedName>
</protein>
<evidence type="ECO:0000313" key="4">
    <source>
        <dbReference type="EMBL" id="EDY54881.1"/>
    </source>
</evidence>
<dbReference type="GO" id="GO:0046872">
    <property type="term" value="F:metal ion binding"/>
    <property type="evidence" value="ECO:0007669"/>
    <property type="project" value="InterPro"/>
</dbReference>
<feature type="region of interest" description="Disordered" evidence="1">
    <location>
        <begin position="493"/>
        <end position="527"/>
    </location>
</feature>
<dbReference type="HOGENOM" id="CLU_547064_0_0_11"/>
<feature type="domain" description="Peptidase M16 C-terminal" evidence="3">
    <location>
        <begin position="237"/>
        <end position="320"/>
    </location>
</feature>
<dbReference type="Pfam" id="PF05193">
    <property type="entry name" value="Peptidase_M16_C"/>
    <property type="match status" value="1"/>
</dbReference>
<dbReference type="RefSeq" id="WP_007384102.1">
    <property type="nucleotide sequence ID" value="NZ_CM000951.1"/>
</dbReference>
<evidence type="ECO:0000256" key="1">
    <source>
        <dbReference type="SAM" id="MobiDB-lite"/>
    </source>
</evidence>
<evidence type="ECO:0000256" key="2">
    <source>
        <dbReference type="SAM" id="Phobius"/>
    </source>
</evidence>
<dbReference type="OrthoDB" id="3798591at2"/>
<evidence type="ECO:0000259" key="3">
    <source>
        <dbReference type="Pfam" id="PF05193"/>
    </source>
</evidence>
<reference evidence="4" key="1">
    <citation type="submission" date="2009-10" db="EMBL/GenBank/DDBJ databases">
        <title>The genome sequence of Streptomyces sviceus strain ATCC 29083.</title>
        <authorList>
            <consortium name="The Broad Institute Genome Sequencing Platform"/>
            <consortium name="Broad Institute Microbial Sequencing Center"/>
            <person name="Fischbach M."/>
            <person name="Godfrey P."/>
            <person name="Ward D."/>
            <person name="Young S."/>
            <person name="Zeng Q."/>
            <person name="Koehrsen M."/>
            <person name="Alvarado L."/>
            <person name="Berlin A.M."/>
            <person name="Bochicchio J."/>
            <person name="Borenstein D."/>
            <person name="Chapman S.B."/>
            <person name="Chen Z."/>
            <person name="Engels R."/>
            <person name="Freedman E."/>
            <person name="Gellesch M."/>
            <person name="Goldberg J."/>
            <person name="Griggs A."/>
            <person name="Gujja S."/>
            <person name="Heilman E.R."/>
            <person name="Heiman D.I."/>
            <person name="Hepburn T.A."/>
            <person name="Howarth C."/>
            <person name="Jen D."/>
            <person name="Larson L."/>
            <person name="Lewis B."/>
            <person name="Mehta T."/>
            <person name="Park D."/>
            <person name="Pearson M."/>
            <person name="Richards J."/>
            <person name="Roberts A."/>
            <person name="Saif S."/>
            <person name="Shea T.D."/>
            <person name="Shenoy N."/>
            <person name="Sisk P."/>
            <person name="Stolte C."/>
            <person name="Sykes S.N."/>
            <person name="Thomson T."/>
            <person name="Walk T."/>
            <person name="White J."/>
            <person name="Yandava C."/>
            <person name="Straight P."/>
            <person name="Clardy J."/>
            <person name="Hung D."/>
            <person name="Kolter R."/>
            <person name="Mekalanos J."/>
            <person name="Walker S."/>
            <person name="Walsh C.T."/>
            <person name="Wieland-Brown L.C."/>
            <person name="Haas B."/>
            <person name="Nusbaum C."/>
            <person name="Birren B."/>
        </authorList>
    </citation>
    <scope>NUCLEOTIDE SEQUENCE [LARGE SCALE GENOMIC DNA]</scope>
    <source>
        <strain evidence="4">ATCC 29083</strain>
    </source>
</reference>
<keyword evidence="2" id="KW-1133">Transmembrane helix</keyword>
<dbReference type="InterPro" id="IPR007863">
    <property type="entry name" value="Peptidase_M16_C"/>
</dbReference>
<dbReference type="Gene3D" id="3.30.830.10">
    <property type="entry name" value="Metalloenzyme, LuxS/M16 peptidase-like"/>
    <property type="match status" value="2"/>
</dbReference>
<dbReference type="SUPFAM" id="SSF63411">
    <property type="entry name" value="LuxS/MPP-like metallohydrolase"/>
    <property type="match status" value="2"/>
</dbReference>
<sequence length="594" mass="63709">MTTHEHPPAAPEVDARPQLDALVRHTTVDGIPTLFAPRPGEITAGLAFRVGHADETLPTAGITHLVEHLALFHLGLSDLHYNGATASTYTLFHVTGDETEVVTYLNSVCAALRDLPMDRLETEKEILRTEAGSRGQGPMSQMPLWRYGAQGYGLSSYDELGTRSLTADQVRHWAETRFTRDNAVLFLTTDHVPDGLDLNLPAGRRLPTPAPTSTLPVTPAYLRGEDGHLVFTSVVRRSTAAAVFAEVLGRALFQDLRQKGGYSYSAEADYSSRDADFATLTAYADALPQKQDAAVGGFVDAFARLRAGRIEQAELESARGKLLKRYDVPDLGAALLPSYALSLLTGHRILTPEQHRDELRAVGIDDLREVAREAWDGGLLQVPARGAEWAGLTPAPRFSPSGVSGTLHPSLEDDDVTLIIGETGVTLSTPGGLVTVRYDACAAMTTRPDGARCLTGLDGFRITVEPTLFGDVTAERIAVLDKAVPAAAVVPLPGRPAEEIPQPRERTASDARTPTGGRKRSGDRKPAAGRVTGHFVLVTALATLWPVLLVTLVVNGIKGSEPMGLATIAGCALEFLLIRSARNLYRTGQPTTPP</sequence>
<feature type="transmembrane region" description="Helical" evidence="2">
    <location>
        <begin position="534"/>
        <end position="557"/>
    </location>
</feature>
<dbReference type="Proteomes" id="UP000002785">
    <property type="component" value="Chromosome"/>
</dbReference>